<reference evidence="1 2" key="1">
    <citation type="submission" date="2020-07" db="EMBL/GenBank/DDBJ databases">
        <title>Comparative genomics of pyrophilous fungi reveals a link between fire events and developmental genes.</title>
        <authorList>
            <consortium name="DOE Joint Genome Institute"/>
            <person name="Steindorff A.S."/>
            <person name="Carver A."/>
            <person name="Calhoun S."/>
            <person name="Stillman K."/>
            <person name="Liu H."/>
            <person name="Lipzen A."/>
            <person name="Pangilinan J."/>
            <person name="Labutti K."/>
            <person name="Bruns T.D."/>
            <person name="Grigoriev I.V."/>
        </authorList>
    </citation>
    <scope>NUCLEOTIDE SEQUENCE [LARGE SCALE GENOMIC DNA]</scope>
    <source>
        <strain evidence="1 2">CBS 144469</strain>
    </source>
</reference>
<evidence type="ECO:0000313" key="1">
    <source>
        <dbReference type="EMBL" id="KAF6751798.1"/>
    </source>
</evidence>
<proteinExistence type="predicted"/>
<keyword evidence="2" id="KW-1185">Reference proteome</keyword>
<dbReference type="CDD" id="cd09917">
    <property type="entry name" value="F-box_SF"/>
    <property type="match status" value="1"/>
</dbReference>
<protein>
    <recommendedName>
        <fullName evidence="3">F-box domain-containing protein</fullName>
    </recommendedName>
</protein>
<comment type="caution">
    <text evidence="1">The sequence shown here is derived from an EMBL/GenBank/DDBJ whole genome shotgun (WGS) entry which is preliminary data.</text>
</comment>
<dbReference type="Proteomes" id="UP000521943">
    <property type="component" value="Unassembled WGS sequence"/>
</dbReference>
<dbReference type="AlphaFoldDB" id="A0A8H6HRE3"/>
<evidence type="ECO:0008006" key="3">
    <source>
        <dbReference type="Google" id="ProtNLM"/>
    </source>
</evidence>
<organism evidence="1 2">
    <name type="scientific">Ephemerocybe angulata</name>
    <dbReference type="NCBI Taxonomy" id="980116"/>
    <lineage>
        <taxon>Eukaryota</taxon>
        <taxon>Fungi</taxon>
        <taxon>Dikarya</taxon>
        <taxon>Basidiomycota</taxon>
        <taxon>Agaricomycotina</taxon>
        <taxon>Agaricomycetes</taxon>
        <taxon>Agaricomycetidae</taxon>
        <taxon>Agaricales</taxon>
        <taxon>Agaricineae</taxon>
        <taxon>Psathyrellaceae</taxon>
        <taxon>Ephemerocybe</taxon>
    </lineage>
</organism>
<dbReference type="EMBL" id="JACGCI010000047">
    <property type="protein sequence ID" value="KAF6751798.1"/>
    <property type="molecule type" value="Genomic_DNA"/>
</dbReference>
<name>A0A8H6HRE3_9AGAR</name>
<accession>A0A8H6HRE3</accession>
<sequence>MIGLSDLSTELHLKIAEALEPVDLVSFAQTCSAVHKPLMSTRSAWEASLRVMCERRRISEYTLRVPFSEMDLDELRFNCWEWDRMMSHLGRSGAMLKPRGLQVLDDGVFGATNYSTDTAFLIPGGRYVVSKSGDEVIKLWDLGPTWPAREAGSRMRLIDSCPLRPNHQSVSSLSVPVQGTNSVSFAASIDGNNGPVICLYEVGPLQEECRLRLLGELEFPLSDETDVIVDMGITSDLVYVLYDAVVLAWDCRRSLITSWKTPGYGGLDKTVVSNGIGVAVTQSSVCGWELPEFRPLSPNFVAEGMEAARSDGTLPLLFDLPLPDGIGEHLDPMIVDVAEEKNLLQITFDVAKKHATRRGASRKFNINRFVFRSHFNSSFMLTWHTESFEIPKRDEESNLTYLHNSRSPGSPVVLEEPSWTRRLRHRFMHSTALERSDHTQFASVSVPIDTTGDFGCYIAQICPFSGRMLTICDEVTEGTTYARAYVLDFYAPTRD</sequence>
<evidence type="ECO:0000313" key="2">
    <source>
        <dbReference type="Proteomes" id="UP000521943"/>
    </source>
</evidence>
<gene>
    <name evidence="1" type="ORF">DFP72DRAFT_1134970</name>
</gene>